<name>G5EGD9_CAEEL</name>
<dbReference type="AlphaFoldDB" id="G5EGD9"/>
<dbReference type="PaxDb" id="6239-F46B3.16"/>
<dbReference type="WormBase" id="F46B3.16">
    <property type="protein sequence ID" value="CE52365"/>
    <property type="gene ID" value="WBGene00009767"/>
</dbReference>
<dbReference type="PIR" id="T22284">
    <property type="entry name" value="T22284"/>
</dbReference>
<reference evidence="2 3" key="1">
    <citation type="journal article" date="1998" name="Science">
        <title>Genome sequence of the nematode C. elegans: a platform for investigating biology.</title>
        <authorList>
            <consortium name="The C. elegans sequencing consortium"/>
            <person name="Sulson J.E."/>
            <person name="Waterston R."/>
        </authorList>
    </citation>
    <scope>NUCLEOTIDE SEQUENCE [LARGE SCALE GENOMIC DNA]</scope>
    <source>
        <strain evidence="2 3">Bristol N2</strain>
    </source>
</reference>
<dbReference type="AGR" id="WB:WBGene00009767"/>
<dbReference type="Pfam" id="PF07735">
    <property type="entry name" value="FBA_2"/>
    <property type="match status" value="1"/>
</dbReference>
<dbReference type="InParanoid" id="G5EGD9"/>
<sequence>MLVIDDSWQGQGPVLYPLDFMDRPQVVNAGCLFLSRAIPVTDEQFMNLKAGSVSINSKSITDRCINQFIKNWVNGKCVESFTQYTFKSQAMERVTAVILQGVQQSIALSGPDQFFCCSCEKPCGRGDYYVIPSLVDPNDYISVFFCAHYMVIAFKGAEQESLIRSAGF</sequence>
<gene>
    <name evidence="2" type="ORF">CELE_F46B3.16</name>
    <name evidence="2 4" type="ORF">F46B3.16</name>
</gene>
<feature type="domain" description="Sdz-33 F-box" evidence="1">
    <location>
        <begin position="36"/>
        <end position="77"/>
    </location>
</feature>
<dbReference type="EMBL" id="BX284605">
    <property type="protein sequence ID" value="CAB04409.2"/>
    <property type="molecule type" value="Genomic_DNA"/>
</dbReference>
<dbReference type="Proteomes" id="UP000001940">
    <property type="component" value="Chromosome V"/>
</dbReference>
<accession>G5EGD9</accession>
<evidence type="ECO:0000313" key="4">
    <source>
        <dbReference type="WormBase" id="F46B3.16"/>
    </source>
</evidence>
<evidence type="ECO:0000313" key="3">
    <source>
        <dbReference type="Proteomes" id="UP000001940"/>
    </source>
</evidence>
<keyword evidence="3" id="KW-1185">Reference proteome</keyword>
<dbReference type="OrthoDB" id="5843099at2759"/>
<organism evidence="2 3">
    <name type="scientific">Caenorhabditis elegans</name>
    <dbReference type="NCBI Taxonomy" id="6239"/>
    <lineage>
        <taxon>Eukaryota</taxon>
        <taxon>Metazoa</taxon>
        <taxon>Ecdysozoa</taxon>
        <taxon>Nematoda</taxon>
        <taxon>Chromadorea</taxon>
        <taxon>Rhabditida</taxon>
        <taxon>Rhabditina</taxon>
        <taxon>Rhabditomorpha</taxon>
        <taxon>Rhabditoidea</taxon>
        <taxon>Rhabditidae</taxon>
        <taxon>Peloderinae</taxon>
        <taxon>Caenorhabditis</taxon>
    </lineage>
</organism>
<proteinExistence type="predicted"/>
<dbReference type="HOGENOM" id="CLU_1311110_0_0_1"/>
<evidence type="ECO:0000259" key="1">
    <source>
        <dbReference type="Pfam" id="PF07735"/>
    </source>
</evidence>
<dbReference type="PhylomeDB" id="G5EGD9"/>
<protein>
    <submittedName>
        <fullName evidence="2">F-box associated domain-containing protein</fullName>
    </submittedName>
</protein>
<dbReference type="InterPro" id="IPR012885">
    <property type="entry name" value="F-box_Sdz-33"/>
</dbReference>
<evidence type="ECO:0000313" key="2">
    <source>
        <dbReference type="EMBL" id="CAB04409.2"/>
    </source>
</evidence>